<protein>
    <submittedName>
        <fullName evidence="2">Halomucin</fullName>
    </submittedName>
</protein>
<dbReference type="Proteomes" id="UP001219518">
    <property type="component" value="Unassembled WGS sequence"/>
</dbReference>
<sequence>MSDSDQQLRQRLVWNRRYRKRTRDQTFPRRHSSSSSDSEPEPAKRTCCDTPSSNFEEDSEAELRSDDQPSPASSHIEGPVSDGRGEEGEDQGIREVAEEEEEGGERQEYGDGGVFCGSDSGSEGPVSDGREGEREDQGVREIAEEEEEGGGESSEQEDNGDEDNEEEDEDEEEEGFDITDNQPLYDGAQITLKQSALSILSFVLCHKLSGACINDLLTLISLHCGQNNLCLKSSHLFKKYFSMLGKDNVTRHYYCSVCETPVPSKDSQCASCSAQENEIDIDNPDENVKTYEIRYFIEFSLTKQLQSMYLRPGFLESLQFKFNRVKKNYNNIEDIYDGQIYTELEQEGFLSNPNNISFTMYFDSVAIYKSSKFSVWPVYLSINELKYKERSKEENVIIAGLWFGKKKPNPNLFLRPVWNKMQILQNQGVQLKLPNAHFIIVKGRVVCAVGDLPAKALFMRLIQ</sequence>
<accession>A0AAE1LUB7</accession>
<proteinExistence type="predicted"/>
<evidence type="ECO:0000313" key="3">
    <source>
        <dbReference type="Proteomes" id="UP001219518"/>
    </source>
</evidence>
<feature type="compositionally biased region" description="Acidic residues" evidence="1">
    <location>
        <begin position="143"/>
        <end position="177"/>
    </location>
</feature>
<gene>
    <name evidence="2" type="ORF">KUF71_016366</name>
</gene>
<organism evidence="2 3">
    <name type="scientific">Frankliniella fusca</name>
    <dbReference type="NCBI Taxonomy" id="407009"/>
    <lineage>
        <taxon>Eukaryota</taxon>
        <taxon>Metazoa</taxon>
        <taxon>Ecdysozoa</taxon>
        <taxon>Arthropoda</taxon>
        <taxon>Hexapoda</taxon>
        <taxon>Insecta</taxon>
        <taxon>Pterygota</taxon>
        <taxon>Neoptera</taxon>
        <taxon>Paraneoptera</taxon>
        <taxon>Thysanoptera</taxon>
        <taxon>Terebrantia</taxon>
        <taxon>Thripoidea</taxon>
        <taxon>Thripidae</taxon>
        <taxon>Frankliniella</taxon>
    </lineage>
</organism>
<feature type="compositionally biased region" description="Basic and acidic residues" evidence="1">
    <location>
        <begin position="128"/>
        <end position="142"/>
    </location>
</feature>
<keyword evidence="3" id="KW-1185">Reference proteome</keyword>
<feature type="region of interest" description="Disordered" evidence="1">
    <location>
        <begin position="1"/>
        <end position="183"/>
    </location>
</feature>
<name>A0AAE1LUB7_9NEOP</name>
<evidence type="ECO:0000313" key="2">
    <source>
        <dbReference type="EMBL" id="KAK3932901.1"/>
    </source>
</evidence>
<reference evidence="2" key="2">
    <citation type="journal article" date="2023" name="BMC Genomics">
        <title>Pest status, molecular evolution, and epigenetic factors derived from the genome assembly of Frankliniella fusca, a thysanopteran phytovirus vector.</title>
        <authorList>
            <person name="Catto M.A."/>
            <person name="Labadie P.E."/>
            <person name="Jacobson A.L."/>
            <person name="Kennedy G.G."/>
            <person name="Srinivasan R."/>
            <person name="Hunt B.G."/>
        </authorList>
    </citation>
    <scope>NUCLEOTIDE SEQUENCE</scope>
    <source>
        <strain evidence="2">PL_HMW_Pooled</strain>
    </source>
</reference>
<dbReference type="EMBL" id="JAHWGI010001441">
    <property type="protein sequence ID" value="KAK3932901.1"/>
    <property type="molecule type" value="Genomic_DNA"/>
</dbReference>
<comment type="caution">
    <text evidence="2">The sequence shown here is derived from an EMBL/GenBank/DDBJ whole genome shotgun (WGS) entry which is preliminary data.</text>
</comment>
<dbReference type="AlphaFoldDB" id="A0AAE1LUB7"/>
<evidence type="ECO:0000256" key="1">
    <source>
        <dbReference type="SAM" id="MobiDB-lite"/>
    </source>
</evidence>
<reference evidence="2" key="1">
    <citation type="submission" date="2021-07" db="EMBL/GenBank/DDBJ databases">
        <authorList>
            <person name="Catto M.A."/>
            <person name="Jacobson A."/>
            <person name="Kennedy G."/>
            <person name="Labadie P."/>
            <person name="Hunt B.G."/>
            <person name="Srinivasan R."/>
        </authorList>
    </citation>
    <scope>NUCLEOTIDE SEQUENCE</scope>
    <source>
        <strain evidence="2">PL_HMW_Pooled</strain>
        <tissue evidence="2">Head</tissue>
    </source>
</reference>
<feature type="compositionally biased region" description="Basic and acidic residues" evidence="1">
    <location>
        <begin position="83"/>
        <end position="96"/>
    </location>
</feature>
<feature type="compositionally biased region" description="Basic residues" evidence="1">
    <location>
        <begin position="14"/>
        <end position="32"/>
    </location>
</feature>